<reference evidence="2 3" key="1">
    <citation type="journal article" date="2011" name="Stand. Genomic Sci.">
        <title>Complete genome sequence of Rhodospirillum rubrum type strain (S1).</title>
        <authorList>
            <person name="Munk A.C."/>
            <person name="Copeland A."/>
            <person name="Lucas S."/>
            <person name="Lapidus A."/>
            <person name="Del Rio T.G."/>
            <person name="Barry K."/>
            <person name="Detter J.C."/>
            <person name="Hammon N."/>
            <person name="Israni S."/>
            <person name="Pitluck S."/>
            <person name="Brettin T."/>
            <person name="Bruce D."/>
            <person name="Han C."/>
            <person name="Tapia R."/>
            <person name="Gilna P."/>
            <person name="Schmutz J."/>
            <person name="Larimer F."/>
            <person name="Land M."/>
            <person name="Kyrpides N.C."/>
            <person name="Mavromatis K."/>
            <person name="Richardson P."/>
            <person name="Rohde M."/>
            <person name="Goker M."/>
            <person name="Klenk H.P."/>
            <person name="Zhang Y."/>
            <person name="Roberts G.P."/>
            <person name="Reslewic S."/>
            <person name="Schwartz D.C."/>
        </authorList>
    </citation>
    <scope>NUCLEOTIDE SEQUENCE [LARGE SCALE GENOMIC DNA]</scope>
    <source>
        <strain evidence="3">ATCC 11170 / ATH 1.1.1 / DSM 467 / LMG 4362 / NCIMB 8255 / S1</strain>
    </source>
</reference>
<dbReference type="PROSITE" id="PS51257">
    <property type="entry name" value="PROKAR_LIPOPROTEIN"/>
    <property type="match status" value="1"/>
</dbReference>
<gene>
    <name evidence="2" type="ordered locus">Rru_A2375</name>
</gene>
<protein>
    <recommendedName>
        <fullName evidence="4">Lipoprotein</fullName>
    </recommendedName>
</protein>
<dbReference type="RefSeq" id="WP_011390128.1">
    <property type="nucleotide sequence ID" value="NC_007643.1"/>
</dbReference>
<proteinExistence type="predicted"/>
<dbReference type="KEGG" id="rru:Rru_A2375"/>
<organism evidence="2 3">
    <name type="scientific">Rhodospirillum rubrum (strain ATCC 11170 / ATH 1.1.1 / DSM 467 / LMG 4362 / NCIMB 8255 / S1)</name>
    <dbReference type="NCBI Taxonomy" id="269796"/>
    <lineage>
        <taxon>Bacteria</taxon>
        <taxon>Pseudomonadati</taxon>
        <taxon>Pseudomonadota</taxon>
        <taxon>Alphaproteobacteria</taxon>
        <taxon>Rhodospirillales</taxon>
        <taxon>Rhodospirillaceae</taxon>
        <taxon>Rhodospirillum</taxon>
    </lineage>
</organism>
<dbReference type="EnsemblBacteria" id="ABC23175">
    <property type="protein sequence ID" value="ABC23175"/>
    <property type="gene ID" value="Rru_A2375"/>
</dbReference>
<accession>Q2RRS0</accession>
<dbReference type="HOGENOM" id="CLU_2495867_0_0_5"/>
<dbReference type="PATRIC" id="fig|269796.9.peg.2476"/>
<evidence type="ECO:0000256" key="1">
    <source>
        <dbReference type="SAM" id="SignalP"/>
    </source>
</evidence>
<dbReference type="Proteomes" id="UP000001929">
    <property type="component" value="Chromosome"/>
</dbReference>
<dbReference type="EMBL" id="CP000230">
    <property type="protein sequence ID" value="ABC23175.1"/>
    <property type="molecule type" value="Genomic_DNA"/>
</dbReference>
<evidence type="ECO:0000313" key="2">
    <source>
        <dbReference type="EMBL" id="ABC23175.1"/>
    </source>
</evidence>
<evidence type="ECO:0008006" key="4">
    <source>
        <dbReference type="Google" id="ProtNLM"/>
    </source>
</evidence>
<keyword evidence="1" id="KW-0732">Signal</keyword>
<feature type="signal peptide" evidence="1">
    <location>
        <begin position="1"/>
        <end position="26"/>
    </location>
</feature>
<evidence type="ECO:0000313" key="3">
    <source>
        <dbReference type="Proteomes" id="UP000001929"/>
    </source>
</evidence>
<dbReference type="AlphaFoldDB" id="Q2RRS0"/>
<keyword evidence="3" id="KW-1185">Reference proteome</keyword>
<name>Q2RRS0_RHORT</name>
<sequence length="86" mass="8912">MSRQFAGRAFMPLALGITLALTGACAKKSVLPAESAGGLARACSMVACQCINSDAGPFTRERPQPVVWSADGTAGCPTGWRLRRGS</sequence>
<feature type="chain" id="PRO_5004214778" description="Lipoprotein" evidence="1">
    <location>
        <begin position="27"/>
        <end position="86"/>
    </location>
</feature>